<evidence type="ECO:0000259" key="12">
    <source>
        <dbReference type="Pfam" id="PF02931"/>
    </source>
</evidence>
<dbReference type="Pfam" id="PF02931">
    <property type="entry name" value="Neur_chan_LBD"/>
    <property type="match status" value="1"/>
</dbReference>
<keyword evidence="14" id="KW-1185">Reference proteome</keyword>
<dbReference type="GO" id="GO:0004888">
    <property type="term" value="F:transmembrane signaling receptor activity"/>
    <property type="evidence" value="ECO:0007669"/>
    <property type="project" value="InterPro"/>
</dbReference>
<gene>
    <name evidence="13" type="ORF">PHET_03320</name>
</gene>
<keyword evidence="6" id="KW-0472">Membrane</keyword>
<evidence type="ECO:0000313" key="14">
    <source>
        <dbReference type="Proteomes" id="UP000748531"/>
    </source>
</evidence>
<protein>
    <submittedName>
        <fullName evidence="13">Putative nachr subunit</fullName>
    </submittedName>
</protein>
<sequence>MDGVNHLRDVSARAVCSCVRLKRRFFLTVAILFLSDRRKTKAFLRNRIKIVSKPNSALFDDLDRLHSWCEEWKDERLYWNPVDYGNLSIIRIPCDKLWLPDIVLYNSADDYTSGYMRSKAMVYNDGKVFWSPPAKLRTACKIDITYFPFDDQSCMMKFGSWAYDGWQVNISKR</sequence>
<dbReference type="OrthoDB" id="5975154at2759"/>
<keyword evidence="8" id="KW-1071">Ligand-gated ion channel</keyword>
<keyword evidence="1 11" id="KW-0813">Transport</keyword>
<evidence type="ECO:0000256" key="1">
    <source>
        <dbReference type="ARBA" id="ARBA00022448"/>
    </source>
</evidence>
<comment type="similarity">
    <text evidence="11">Belongs to the ligand-gated ion channel (TC 1.A.9) family.</text>
</comment>
<feature type="domain" description="Neurotransmitter-gated ion-channel ligand-binding" evidence="12">
    <location>
        <begin position="70"/>
        <end position="170"/>
    </location>
</feature>
<keyword evidence="9 11" id="KW-0407">Ion channel</keyword>
<evidence type="ECO:0000256" key="5">
    <source>
        <dbReference type="ARBA" id="ARBA00023065"/>
    </source>
</evidence>
<dbReference type="EMBL" id="LUCH01001512">
    <property type="protein sequence ID" value="KAF5402945.1"/>
    <property type="molecule type" value="Genomic_DNA"/>
</dbReference>
<reference evidence="13" key="1">
    <citation type="submission" date="2019-05" db="EMBL/GenBank/DDBJ databases">
        <title>Annotation for the trematode Paragonimus heterotremus.</title>
        <authorList>
            <person name="Choi Y.-J."/>
        </authorList>
    </citation>
    <scope>NUCLEOTIDE SEQUENCE</scope>
    <source>
        <strain evidence="13">LC</strain>
    </source>
</reference>
<comment type="subcellular location">
    <subcellularLocation>
        <location evidence="10">Synaptic cell membrane</location>
        <topology evidence="10">Multi-pass membrane protein</topology>
    </subcellularLocation>
</comment>
<evidence type="ECO:0000256" key="4">
    <source>
        <dbReference type="ARBA" id="ARBA00023018"/>
    </source>
</evidence>
<evidence type="ECO:0000256" key="11">
    <source>
        <dbReference type="RuleBase" id="RU000687"/>
    </source>
</evidence>
<dbReference type="InterPro" id="IPR006202">
    <property type="entry name" value="Neur_chan_lig-bd"/>
</dbReference>
<dbReference type="FunFam" id="2.70.170.10:FF:000028">
    <property type="entry name" value="AcetylCholine Receptor"/>
    <property type="match status" value="1"/>
</dbReference>
<dbReference type="GO" id="GO:0045211">
    <property type="term" value="C:postsynaptic membrane"/>
    <property type="evidence" value="ECO:0007669"/>
    <property type="project" value="InterPro"/>
</dbReference>
<dbReference type="InterPro" id="IPR006201">
    <property type="entry name" value="Neur_channel"/>
</dbReference>
<dbReference type="SUPFAM" id="SSF63712">
    <property type="entry name" value="Nicotinic receptor ligand binding domain-like"/>
    <property type="match status" value="1"/>
</dbReference>
<dbReference type="PANTHER" id="PTHR18945">
    <property type="entry name" value="NEUROTRANSMITTER GATED ION CHANNEL"/>
    <property type="match status" value="1"/>
</dbReference>
<dbReference type="GO" id="GO:0022848">
    <property type="term" value="F:acetylcholine-gated monoatomic cation-selective channel activity"/>
    <property type="evidence" value="ECO:0007669"/>
    <property type="project" value="InterPro"/>
</dbReference>
<dbReference type="Gene3D" id="2.70.170.10">
    <property type="entry name" value="Neurotransmitter-gated ion-channel ligand-binding domain"/>
    <property type="match status" value="1"/>
</dbReference>
<dbReference type="InterPro" id="IPR036734">
    <property type="entry name" value="Neur_chan_lig-bd_sf"/>
</dbReference>
<evidence type="ECO:0000256" key="8">
    <source>
        <dbReference type="ARBA" id="ARBA00023286"/>
    </source>
</evidence>
<keyword evidence="7" id="KW-0675">Receptor</keyword>
<comment type="caution">
    <text evidence="13">The sequence shown here is derived from an EMBL/GenBank/DDBJ whole genome shotgun (WGS) entry which is preliminary data.</text>
</comment>
<evidence type="ECO:0000256" key="3">
    <source>
        <dbReference type="ARBA" id="ARBA00022692"/>
    </source>
</evidence>
<keyword evidence="3" id="KW-0812">Transmembrane</keyword>
<keyword evidence="4" id="KW-0770">Synapse</keyword>
<evidence type="ECO:0000256" key="10">
    <source>
        <dbReference type="ARBA" id="ARBA00034099"/>
    </source>
</evidence>
<keyword evidence="2" id="KW-1003">Cell membrane</keyword>
<dbReference type="InterPro" id="IPR002394">
    <property type="entry name" value="Nicotinic_acetylcholine_rcpt"/>
</dbReference>
<evidence type="ECO:0000256" key="7">
    <source>
        <dbReference type="ARBA" id="ARBA00023170"/>
    </source>
</evidence>
<dbReference type="Proteomes" id="UP000748531">
    <property type="component" value="Unassembled WGS sequence"/>
</dbReference>
<dbReference type="InterPro" id="IPR018000">
    <property type="entry name" value="Neurotransmitter_ion_chnl_CS"/>
</dbReference>
<accession>A0A8J4SR50</accession>
<evidence type="ECO:0000256" key="2">
    <source>
        <dbReference type="ARBA" id="ARBA00022475"/>
    </source>
</evidence>
<dbReference type="PRINTS" id="PR00254">
    <property type="entry name" value="NICOTINICR"/>
</dbReference>
<dbReference type="AlphaFoldDB" id="A0A8J4SR50"/>
<dbReference type="PROSITE" id="PS00236">
    <property type="entry name" value="NEUROTR_ION_CHANNEL"/>
    <property type="match status" value="1"/>
</dbReference>
<proteinExistence type="inferred from homology"/>
<keyword evidence="5 11" id="KW-0406">Ion transport</keyword>
<evidence type="ECO:0000256" key="9">
    <source>
        <dbReference type="ARBA" id="ARBA00023303"/>
    </source>
</evidence>
<organism evidence="13 14">
    <name type="scientific">Paragonimus heterotremus</name>
    <dbReference type="NCBI Taxonomy" id="100268"/>
    <lineage>
        <taxon>Eukaryota</taxon>
        <taxon>Metazoa</taxon>
        <taxon>Spiralia</taxon>
        <taxon>Lophotrochozoa</taxon>
        <taxon>Platyhelminthes</taxon>
        <taxon>Trematoda</taxon>
        <taxon>Digenea</taxon>
        <taxon>Plagiorchiida</taxon>
        <taxon>Troglotremata</taxon>
        <taxon>Troglotrematidae</taxon>
        <taxon>Paragonimus</taxon>
    </lineage>
</organism>
<evidence type="ECO:0000256" key="6">
    <source>
        <dbReference type="ARBA" id="ARBA00023136"/>
    </source>
</evidence>
<evidence type="ECO:0000313" key="13">
    <source>
        <dbReference type="EMBL" id="KAF5402945.1"/>
    </source>
</evidence>
<dbReference type="PRINTS" id="PR00252">
    <property type="entry name" value="NRIONCHANNEL"/>
</dbReference>
<name>A0A8J4SR50_9TREM</name>